<evidence type="ECO:0000313" key="2">
    <source>
        <dbReference type="EMBL" id="SMP64008.1"/>
    </source>
</evidence>
<accession>A0ABY1Q9D4</accession>
<dbReference type="InterPro" id="IPR025306">
    <property type="entry name" value="Zn-bnd_dom_prob"/>
</dbReference>
<evidence type="ECO:0000313" key="3">
    <source>
        <dbReference type="Proteomes" id="UP001158067"/>
    </source>
</evidence>
<dbReference type="Pfam" id="PF13451">
    <property type="entry name" value="zf_Tbcl"/>
    <property type="match status" value="1"/>
</dbReference>
<proteinExistence type="predicted"/>
<feature type="domain" description="Probable zinc-binding" evidence="1">
    <location>
        <begin position="42"/>
        <end position="90"/>
    </location>
</feature>
<comment type="caution">
    <text evidence="2">The sequence shown here is derived from an EMBL/GenBank/DDBJ whole genome shotgun (WGS) entry which is preliminary data.</text>
</comment>
<sequence length="110" mass="12757">MTRRRQKRDIAKGRLPPGAVAADCSKQVLGSSFASWRSFYVDVEFSCKDCGRLQVWSARDQKWFYEVAKGSLLATAVRCRECRNRLRDRKEIQRQQMEAAEDRRRDPAGS</sequence>
<keyword evidence="3" id="KW-1185">Reference proteome</keyword>
<dbReference type="RefSeq" id="WP_283433527.1">
    <property type="nucleotide sequence ID" value="NZ_FXUG01000008.1"/>
</dbReference>
<name>A0ABY1Q9D4_9BACT</name>
<organism evidence="2 3">
    <name type="scientific">Neorhodopirellula lusitana</name>
    <dbReference type="NCBI Taxonomy" id="445327"/>
    <lineage>
        <taxon>Bacteria</taxon>
        <taxon>Pseudomonadati</taxon>
        <taxon>Planctomycetota</taxon>
        <taxon>Planctomycetia</taxon>
        <taxon>Pirellulales</taxon>
        <taxon>Pirellulaceae</taxon>
        <taxon>Neorhodopirellula</taxon>
    </lineage>
</organism>
<gene>
    <name evidence="2" type="ORF">SAMN06265222_108160</name>
</gene>
<dbReference type="Proteomes" id="UP001158067">
    <property type="component" value="Unassembled WGS sequence"/>
</dbReference>
<protein>
    <submittedName>
        <fullName evidence="2">Probable zinc-ribbon domain-containing protein</fullName>
    </submittedName>
</protein>
<evidence type="ECO:0000259" key="1">
    <source>
        <dbReference type="Pfam" id="PF13451"/>
    </source>
</evidence>
<dbReference type="EMBL" id="FXUG01000008">
    <property type="protein sequence ID" value="SMP64008.1"/>
    <property type="molecule type" value="Genomic_DNA"/>
</dbReference>
<reference evidence="2 3" key="1">
    <citation type="submission" date="2017-05" db="EMBL/GenBank/DDBJ databases">
        <authorList>
            <person name="Varghese N."/>
            <person name="Submissions S."/>
        </authorList>
    </citation>
    <scope>NUCLEOTIDE SEQUENCE [LARGE SCALE GENOMIC DNA]</scope>
    <source>
        <strain evidence="2 3">DSM 25457</strain>
    </source>
</reference>